<evidence type="ECO:0000313" key="11">
    <source>
        <dbReference type="EMBL" id="KAJ6223167.1"/>
    </source>
</evidence>
<dbReference type="EMBL" id="JAPWDV010000001">
    <property type="protein sequence ID" value="KAJ6223167.1"/>
    <property type="molecule type" value="Genomic_DNA"/>
</dbReference>
<evidence type="ECO:0000256" key="9">
    <source>
        <dbReference type="PIRNR" id="PIRNR039123"/>
    </source>
</evidence>
<sequence>MRFIALVSGGKDSCYAMHLTALDGNELVGLANLKPEQSGETDSYMYQTVGQDAIDLYSEAMEVPLFQRTIKGRPLNQEMEYENCVDGDEVEDLYELLADIKKSVSYEAVSCGAIHSNYQRVRAENVCERLGVKLLSPLWGREQGSLLKEMIDSKIEAILIKVAAMGLDPSKHLGKTIAQMYDELCVLRDKFGINVCGEGGEYETLTLDCPLFKKRIIIDQQEIVQHGHTMDEFAPVAYIQPIKMSLNEKIIKNGNGKAS</sequence>
<keyword evidence="6 9" id="KW-0547">Nucleotide-binding</keyword>
<evidence type="ECO:0000313" key="12">
    <source>
        <dbReference type="Proteomes" id="UP001142055"/>
    </source>
</evidence>
<dbReference type="InterPro" id="IPR014729">
    <property type="entry name" value="Rossmann-like_a/b/a_fold"/>
</dbReference>
<dbReference type="InterPro" id="IPR030662">
    <property type="entry name" value="DPH6/MJ0570"/>
</dbReference>
<dbReference type="PANTHER" id="PTHR12196:SF2">
    <property type="entry name" value="DIPHTHINE--AMMONIA LIGASE"/>
    <property type="match status" value="1"/>
</dbReference>
<protein>
    <recommendedName>
        <fullName evidence="4 9">Diphthine--ammonia ligase</fullName>
        <ecNumber evidence="3 9">6.3.1.14</ecNumber>
    </recommendedName>
</protein>
<evidence type="ECO:0000256" key="3">
    <source>
        <dbReference type="ARBA" id="ARBA00012089"/>
    </source>
</evidence>
<evidence type="ECO:0000256" key="5">
    <source>
        <dbReference type="ARBA" id="ARBA00022598"/>
    </source>
</evidence>
<organism evidence="11 12">
    <name type="scientific">Blomia tropicalis</name>
    <name type="common">Mite</name>
    <dbReference type="NCBI Taxonomy" id="40697"/>
    <lineage>
        <taxon>Eukaryota</taxon>
        <taxon>Metazoa</taxon>
        <taxon>Ecdysozoa</taxon>
        <taxon>Arthropoda</taxon>
        <taxon>Chelicerata</taxon>
        <taxon>Arachnida</taxon>
        <taxon>Acari</taxon>
        <taxon>Acariformes</taxon>
        <taxon>Sarcoptiformes</taxon>
        <taxon>Astigmata</taxon>
        <taxon>Glycyphagoidea</taxon>
        <taxon>Echimyopodidae</taxon>
        <taxon>Blomia</taxon>
    </lineage>
</organism>
<dbReference type="GO" id="GO:0005524">
    <property type="term" value="F:ATP binding"/>
    <property type="evidence" value="ECO:0007669"/>
    <property type="project" value="UniProtKB-UniRule"/>
</dbReference>
<evidence type="ECO:0000256" key="6">
    <source>
        <dbReference type="ARBA" id="ARBA00022741"/>
    </source>
</evidence>
<dbReference type="FunFam" id="3.90.1490.10:FF:000001">
    <property type="entry name" value="Diphthine--ammonia ligase"/>
    <property type="match status" value="1"/>
</dbReference>
<dbReference type="Pfam" id="PF01902">
    <property type="entry name" value="Diphthami_syn_2"/>
    <property type="match status" value="1"/>
</dbReference>
<evidence type="ECO:0000256" key="2">
    <source>
        <dbReference type="ARBA" id="ARBA00008496"/>
    </source>
</evidence>
<dbReference type="CDD" id="cd01994">
    <property type="entry name" value="AANH_PF0828-like"/>
    <property type="match status" value="1"/>
</dbReference>
<dbReference type="FunFam" id="3.40.50.620:FF:000145">
    <property type="entry name" value="ATP-binding domain containing protein"/>
    <property type="match status" value="1"/>
</dbReference>
<dbReference type="AlphaFoldDB" id="A0A9Q0MET5"/>
<evidence type="ECO:0000256" key="8">
    <source>
        <dbReference type="ARBA" id="ARBA00048108"/>
    </source>
</evidence>
<dbReference type="NCBIfam" id="TIGR00290">
    <property type="entry name" value="MJ0570_dom"/>
    <property type="match status" value="1"/>
</dbReference>
<dbReference type="InterPro" id="IPR002761">
    <property type="entry name" value="Diphthami_syn_dom"/>
</dbReference>
<evidence type="ECO:0000259" key="10">
    <source>
        <dbReference type="Pfam" id="PF01902"/>
    </source>
</evidence>
<accession>A0A9Q0MET5</accession>
<keyword evidence="7 9" id="KW-0067">ATP-binding</keyword>
<dbReference type="EC" id="6.3.1.14" evidence="3 9"/>
<dbReference type="GO" id="GO:0017183">
    <property type="term" value="P:protein histidyl modification to diphthamide"/>
    <property type="evidence" value="ECO:0007669"/>
    <property type="project" value="TreeGrafter"/>
</dbReference>
<gene>
    <name evidence="11" type="ORF">RDWZM_001712</name>
</gene>
<dbReference type="Gene3D" id="3.90.1490.10">
    <property type="entry name" value="putative n-type atp pyrophosphatase, domain 2"/>
    <property type="match status" value="1"/>
</dbReference>
<proteinExistence type="inferred from homology"/>
<evidence type="ECO:0000256" key="4">
    <source>
        <dbReference type="ARBA" id="ARBA00018426"/>
    </source>
</evidence>
<comment type="catalytic activity">
    <reaction evidence="8 9">
        <text>diphthine-[translation elongation factor 2] + NH4(+) + ATP = diphthamide-[translation elongation factor 2] + AMP + diphosphate + H(+)</text>
        <dbReference type="Rhea" id="RHEA:19753"/>
        <dbReference type="Rhea" id="RHEA-COMP:10172"/>
        <dbReference type="Rhea" id="RHEA-COMP:10174"/>
        <dbReference type="ChEBI" id="CHEBI:15378"/>
        <dbReference type="ChEBI" id="CHEBI:16692"/>
        <dbReference type="ChEBI" id="CHEBI:28938"/>
        <dbReference type="ChEBI" id="CHEBI:30616"/>
        <dbReference type="ChEBI" id="CHEBI:33019"/>
        <dbReference type="ChEBI" id="CHEBI:82696"/>
        <dbReference type="ChEBI" id="CHEBI:456215"/>
        <dbReference type="EC" id="6.3.1.14"/>
    </reaction>
</comment>
<dbReference type="PANTHER" id="PTHR12196">
    <property type="entry name" value="DOMAIN OF UNKNOWN FUNCTION 71 DUF71 -CONTAINING PROTEIN"/>
    <property type="match status" value="1"/>
</dbReference>
<feature type="domain" description="Diphthamide synthase" evidence="10">
    <location>
        <begin position="1"/>
        <end position="227"/>
    </location>
</feature>
<comment type="pathway">
    <text evidence="1 9">Protein modification; peptidyl-diphthamide biosynthesis.</text>
</comment>
<keyword evidence="12" id="KW-1185">Reference proteome</keyword>
<evidence type="ECO:0000256" key="7">
    <source>
        <dbReference type="ARBA" id="ARBA00022840"/>
    </source>
</evidence>
<name>A0A9Q0MET5_BLOTA</name>
<dbReference type="PIRSF" id="PIRSF039123">
    <property type="entry name" value="Diphthamide_synthase"/>
    <property type="match status" value="1"/>
</dbReference>
<evidence type="ECO:0000256" key="1">
    <source>
        <dbReference type="ARBA" id="ARBA00005156"/>
    </source>
</evidence>
<reference evidence="11" key="1">
    <citation type="submission" date="2022-12" db="EMBL/GenBank/DDBJ databases">
        <title>Genome assemblies of Blomia tropicalis.</title>
        <authorList>
            <person name="Cui Y."/>
        </authorList>
    </citation>
    <scope>NUCLEOTIDE SEQUENCE</scope>
    <source>
        <tissue evidence="11">Adult mites</tissue>
    </source>
</reference>
<dbReference type="OMA" id="NYALYWA"/>
<dbReference type="Proteomes" id="UP001142055">
    <property type="component" value="Chromosome 1"/>
</dbReference>
<dbReference type="GO" id="GO:0017178">
    <property type="term" value="F:diphthine-ammonia ligase activity"/>
    <property type="evidence" value="ECO:0007669"/>
    <property type="project" value="UniProtKB-UniRule"/>
</dbReference>
<dbReference type="Gene3D" id="3.40.50.620">
    <property type="entry name" value="HUPs"/>
    <property type="match status" value="1"/>
</dbReference>
<comment type="function">
    <text evidence="9">Amidase that catalyzes the last step of diphthamide biosynthesis using ammonium and ATP.</text>
</comment>
<comment type="similarity">
    <text evidence="2 9">Belongs to the Diphthine--ammonia ligase family.</text>
</comment>
<dbReference type="SUPFAM" id="SSF52402">
    <property type="entry name" value="Adenine nucleotide alpha hydrolases-like"/>
    <property type="match status" value="1"/>
</dbReference>
<keyword evidence="5 9" id="KW-0436">Ligase</keyword>
<comment type="caution">
    <text evidence="11">The sequence shown here is derived from an EMBL/GenBank/DDBJ whole genome shotgun (WGS) entry which is preliminary data.</text>
</comment>